<dbReference type="GO" id="GO:0016603">
    <property type="term" value="F:glutaminyl-peptide cyclotransferase activity"/>
    <property type="evidence" value="ECO:0007669"/>
    <property type="project" value="TreeGrafter"/>
</dbReference>
<dbReference type="InterPro" id="IPR040234">
    <property type="entry name" value="QC/QCL"/>
</dbReference>
<gene>
    <name evidence="4" type="ORF">EVA_10294</name>
</gene>
<keyword evidence="1" id="KW-0808">Transferase</keyword>
<keyword evidence="2" id="KW-0012">Acyltransferase</keyword>
<feature type="domain" description="Peptidase M28" evidence="3">
    <location>
        <begin position="103"/>
        <end position="325"/>
    </location>
</feature>
<name>J9GI54_9ZZZZ</name>
<dbReference type="SUPFAM" id="SSF53187">
    <property type="entry name" value="Zn-dependent exopeptidases"/>
    <property type="match status" value="1"/>
</dbReference>
<dbReference type="EMBL" id="AMCI01002887">
    <property type="protein sequence ID" value="EJX01598.1"/>
    <property type="molecule type" value="Genomic_DNA"/>
</dbReference>
<evidence type="ECO:0000256" key="2">
    <source>
        <dbReference type="ARBA" id="ARBA00023315"/>
    </source>
</evidence>
<evidence type="ECO:0000259" key="3">
    <source>
        <dbReference type="Pfam" id="PF04389"/>
    </source>
</evidence>
<dbReference type="PROSITE" id="PS51257">
    <property type="entry name" value="PROKAR_LIPOPROTEIN"/>
    <property type="match status" value="1"/>
</dbReference>
<evidence type="ECO:0000313" key="4">
    <source>
        <dbReference type="EMBL" id="EJX01598.1"/>
    </source>
</evidence>
<proteinExistence type="predicted"/>
<reference evidence="4" key="1">
    <citation type="journal article" date="2012" name="PLoS ONE">
        <title>Gene sets for utilization of primary and secondary nutrition supplies in the distal gut of endangered iberian lynx.</title>
        <authorList>
            <person name="Alcaide M."/>
            <person name="Messina E."/>
            <person name="Richter M."/>
            <person name="Bargiela R."/>
            <person name="Peplies J."/>
            <person name="Huws S.A."/>
            <person name="Newbold C.J."/>
            <person name="Golyshin P.N."/>
            <person name="Simon M.A."/>
            <person name="Lopez G."/>
            <person name="Yakimov M.M."/>
            <person name="Ferrer M."/>
        </authorList>
    </citation>
    <scope>NUCLEOTIDE SEQUENCE</scope>
</reference>
<dbReference type="PANTHER" id="PTHR12283">
    <property type="entry name" value="GLUTAMINYL-PEPTIDE CYCLOTRANSFERASE"/>
    <property type="match status" value="1"/>
</dbReference>
<dbReference type="Pfam" id="PF04389">
    <property type="entry name" value="Peptidase_M28"/>
    <property type="match status" value="1"/>
</dbReference>
<sequence length="332" mass="36705">MKHLFIATAALALSFLGSCKPKTQTTEATDNDTIALTSVKFNADSAYVSIEKQCDFGPRVPNTAAHRQCGDWIVARFKSLGLEVIEQRADFKAWDGTVLKARNIIASYRPEATDRIVLAAHWDCRPWCDADPDTANHRKPVMAANDGASGVAVLLEIARLLPQLQTGVGIDFVCFDAEDYGAPYWGEEQSPQDGSDWCLGSRYWSQHPHKDGYKARYGILLDMVGGQDARYRYEGFSMRYARDIMLRLWDTAQRVGAGDLFLQEEGGYATDDHQPMNEIAGIPTVDVIPCLEGAHSFGVTWHTTNDTPEHISKKTLNGVGQSVLQMLSEEGA</sequence>
<dbReference type="PANTHER" id="PTHR12283:SF6">
    <property type="entry name" value="GLUTAMINYL-PEPTIDE CYCLOTRANSFERASE-RELATED"/>
    <property type="match status" value="1"/>
</dbReference>
<organism evidence="4">
    <name type="scientific">gut metagenome</name>
    <dbReference type="NCBI Taxonomy" id="749906"/>
    <lineage>
        <taxon>unclassified sequences</taxon>
        <taxon>metagenomes</taxon>
        <taxon>organismal metagenomes</taxon>
    </lineage>
</organism>
<evidence type="ECO:0000256" key="1">
    <source>
        <dbReference type="ARBA" id="ARBA00022679"/>
    </source>
</evidence>
<accession>J9GI54</accession>
<dbReference type="InterPro" id="IPR007484">
    <property type="entry name" value="Peptidase_M28"/>
</dbReference>
<dbReference type="Gene3D" id="3.40.630.10">
    <property type="entry name" value="Zn peptidases"/>
    <property type="match status" value="1"/>
</dbReference>
<dbReference type="GO" id="GO:0008270">
    <property type="term" value="F:zinc ion binding"/>
    <property type="evidence" value="ECO:0007669"/>
    <property type="project" value="TreeGrafter"/>
</dbReference>
<comment type="caution">
    <text evidence="4">The sequence shown here is derived from an EMBL/GenBank/DDBJ whole genome shotgun (WGS) entry which is preliminary data.</text>
</comment>
<dbReference type="AlphaFoldDB" id="J9GI54"/>
<protein>
    <submittedName>
        <fullName evidence="4">Peptidase, M28 family</fullName>
    </submittedName>
</protein>